<dbReference type="EMBL" id="NKXS01007695">
    <property type="protein sequence ID" value="PIM99268.1"/>
    <property type="molecule type" value="Genomic_DNA"/>
</dbReference>
<protein>
    <submittedName>
        <fullName evidence="5">Uncharacterized protein</fullName>
    </submittedName>
</protein>
<sequence length="389" mass="44328">MDQKSWLQKKRSSEKALAPDTATNFLICNEEKTEELLIEKAQVQRDNRLFQDKLSSALCEYSSKDNVAKKQVKIAQEAIAGWEKAEAEAVPLKKDLDKVLQQKVACEERLCHLEAALKECMQQLCFVREEQEKRVHYAVMKKSEEFEKTQIALDEKLAQASEKLVNLDAENAQLNKALSGKDKAIGQLRKYKVQAKADFNALMSRVESAEKENASLKYEVRVLEKELDIRNDEREFNLRTADVTQKQHQESVKRIAKLESDCQRLHLLVQKRLPDPDALTKMKNVVEMLGKGRVETRRRKSNPSVLSSVDLGVDVSVDTPSKWINFPVEKLDTMEEENTSLKYALAKKSSGVEFSRTVYPRSASRLSRDLSSGHVKESLKIQTSSEPSK</sequence>
<evidence type="ECO:0000256" key="2">
    <source>
        <dbReference type="ARBA" id="ARBA00023054"/>
    </source>
</evidence>
<dbReference type="AlphaFoldDB" id="A0A2G9G1S1"/>
<evidence type="ECO:0000313" key="5">
    <source>
        <dbReference type="EMBL" id="PIM99268.1"/>
    </source>
</evidence>
<dbReference type="OrthoDB" id="1917992at2759"/>
<evidence type="ECO:0000313" key="6">
    <source>
        <dbReference type="Proteomes" id="UP000231279"/>
    </source>
</evidence>
<feature type="compositionally biased region" description="Low complexity" evidence="4">
    <location>
        <begin position="361"/>
        <end position="372"/>
    </location>
</feature>
<dbReference type="PANTHER" id="PTHR31580:SF22">
    <property type="entry name" value="FILAMENT-LIKE PLANT PROTEIN 7"/>
    <property type="match status" value="1"/>
</dbReference>
<feature type="compositionally biased region" description="Polar residues" evidence="4">
    <location>
        <begin position="380"/>
        <end position="389"/>
    </location>
</feature>
<reference evidence="6" key="1">
    <citation type="journal article" date="2018" name="Gigascience">
        <title>Genome assembly of the Pink Ipe (Handroanthus impetiginosus, Bignoniaceae), a highly valued, ecologically keystone Neotropical timber forest tree.</title>
        <authorList>
            <person name="Silva-Junior O.B."/>
            <person name="Grattapaglia D."/>
            <person name="Novaes E."/>
            <person name="Collevatti R.G."/>
        </authorList>
    </citation>
    <scope>NUCLEOTIDE SEQUENCE [LARGE SCALE GENOMIC DNA]</scope>
    <source>
        <strain evidence="6">cv. UFG-1</strain>
    </source>
</reference>
<proteinExistence type="inferred from homology"/>
<gene>
    <name evidence="5" type="ORF">CDL12_28243</name>
</gene>
<comment type="similarity">
    <text evidence="1">Belongs to the FPP family.</text>
</comment>
<name>A0A2G9G1S1_9LAMI</name>
<dbReference type="PANTHER" id="PTHR31580">
    <property type="entry name" value="FILAMENT-LIKE PLANT PROTEIN 4"/>
    <property type="match status" value="1"/>
</dbReference>
<organism evidence="5 6">
    <name type="scientific">Handroanthus impetiginosus</name>
    <dbReference type="NCBI Taxonomy" id="429701"/>
    <lineage>
        <taxon>Eukaryota</taxon>
        <taxon>Viridiplantae</taxon>
        <taxon>Streptophyta</taxon>
        <taxon>Embryophyta</taxon>
        <taxon>Tracheophyta</taxon>
        <taxon>Spermatophyta</taxon>
        <taxon>Magnoliopsida</taxon>
        <taxon>eudicotyledons</taxon>
        <taxon>Gunneridae</taxon>
        <taxon>Pentapetalae</taxon>
        <taxon>asterids</taxon>
        <taxon>lamiids</taxon>
        <taxon>Lamiales</taxon>
        <taxon>Bignoniaceae</taxon>
        <taxon>Crescentiina</taxon>
        <taxon>Tabebuia alliance</taxon>
        <taxon>Handroanthus</taxon>
    </lineage>
</organism>
<dbReference type="InterPro" id="IPR008587">
    <property type="entry name" value="FPP_plant"/>
</dbReference>
<dbReference type="Proteomes" id="UP000231279">
    <property type="component" value="Unassembled WGS sequence"/>
</dbReference>
<feature type="coiled-coil region" evidence="3">
    <location>
        <begin position="150"/>
        <end position="226"/>
    </location>
</feature>
<keyword evidence="6" id="KW-1185">Reference proteome</keyword>
<feature type="region of interest" description="Disordered" evidence="4">
    <location>
        <begin position="359"/>
        <end position="389"/>
    </location>
</feature>
<evidence type="ECO:0000256" key="3">
    <source>
        <dbReference type="SAM" id="Coils"/>
    </source>
</evidence>
<evidence type="ECO:0000256" key="1">
    <source>
        <dbReference type="ARBA" id="ARBA00005921"/>
    </source>
</evidence>
<accession>A0A2G9G1S1</accession>
<comment type="caution">
    <text evidence="5">The sequence shown here is derived from an EMBL/GenBank/DDBJ whole genome shotgun (WGS) entry which is preliminary data.</text>
</comment>
<dbReference type="Pfam" id="PF05911">
    <property type="entry name" value="FPP"/>
    <property type="match status" value="1"/>
</dbReference>
<keyword evidence="2 3" id="KW-0175">Coiled coil</keyword>
<dbReference type="STRING" id="429701.A0A2G9G1S1"/>
<evidence type="ECO:0000256" key="4">
    <source>
        <dbReference type="SAM" id="MobiDB-lite"/>
    </source>
</evidence>